<gene>
    <name evidence="9" type="ORF">METZ01_LOCUS87283</name>
</gene>
<dbReference type="InterPro" id="IPR004821">
    <property type="entry name" value="Cyt_trans-like"/>
</dbReference>
<dbReference type="UniPathway" id="UPA00253"/>
<proteinExistence type="inferred from homology"/>
<evidence type="ECO:0000256" key="5">
    <source>
        <dbReference type="ARBA" id="ARBA00022741"/>
    </source>
</evidence>
<sequence>MNKGKRQIGMLGGSFDPVHMGHIGLAQETREKFSLDQILFIPVFQSPHKSHIPLTSTTHRMEMLRLALKDSAHFGISDTEMRREEISYTVDTLNHFRFTYPNSELFLIIGYDNLLDLDSWKDSREIMKKCHILVASRPGSKPFSSTDKIFGLFNGDSPYRLGKIKNKNQEFIHRETENKLVVYDISPRDISSSVVRERLASGKSVDNLLPPEVETYIIGHRIYKT</sequence>
<evidence type="ECO:0000256" key="7">
    <source>
        <dbReference type="ARBA" id="ARBA00023027"/>
    </source>
</evidence>
<evidence type="ECO:0000256" key="2">
    <source>
        <dbReference type="ARBA" id="ARBA00022642"/>
    </source>
</evidence>
<dbReference type="NCBIfam" id="TIGR00125">
    <property type="entry name" value="cyt_tran_rel"/>
    <property type="match status" value="1"/>
</dbReference>
<evidence type="ECO:0000256" key="4">
    <source>
        <dbReference type="ARBA" id="ARBA00022695"/>
    </source>
</evidence>
<reference evidence="9" key="1">
    <citation type="submission" date="2018-05" db="EMBL/GenBank/DDBJ databases">
        <authorList>
            <person name="Lanie J.A."/>
            <person name="Ng W.-L."/>
            <person name="Kazmierczak K.M."/>
            <person name="Andrzejewski T.M."/>
            <person name="Davidsen T.M."/>
            <person name="Wayne K.J."/>
            <person name="Tettelin H."/>
            <person name="Glass J.I."/>
            <person name="Rusch D."/>
            <person name="Podicherti R."/>
            <person name="Tsui H.-C.T."/>
            <person name="Winkler M.E."/>
        </authorList>
    </citation>
    <scope>NUCLEOTIDE SEQUENCE</scope>
</reference>
<organism evidence="9">
    <name type="scientific">marine metagenome</name>
    <dbReference type="NCBI Taxonomy" id="408172"/>
    <lineage>
        <taxon>unclassified sequences</taxon>
        <taxon>metagenomes</taxon>
        <taxon>ecological metagenomes</taxon>
    </lineage>
</organism>
<dbReference type="NCBIfam" id="NF000840">
    <property type="entry name" value="PRK00071.1-3"/>
    <property type="match status" value="1"/>
</dbReference>
<dbReference type="CDD" id="cd02165">
    <property type="entry name" value="NMNAT"/>
    <property type="match status" value="1"/>
</dbReference>
<name>A0A381V218_9ZZZZ</name>
<protein>
    <recommendedName>
        <fullName evidence="8">Cytidyltransferase-like domain-containing protein</fullName>
    </recommendedName>
</protein>
<evidence type="ECO:0000259" key="8">
    <source>
        <dbReference type="Pfam" id="PF01467"/>
    </source>
</evidence>
<comment type="pathway">
    <text evidence="1">Cofactor biosynthesis; NAD(+) biosynthesis.</text>
</comment>
<dbReference type="EMBL" id="UINC01007649">
    <property type="protein sequence ID" value="SVA34429.1"/>
    <property type="molecule type" value="Genomic_DNA"/>
</dbReference>
<dbReference type="InterPro" id="IPR014729">
    <property type="entry name" value="Rossmann-like_a/b/a_fold"/>
</dbReference>
<dbReference type="AlphaFoldDB" id="A0A381V218"/>
<feature type="domain" description="Cytidyltransferase-like" evidence="8">
    <location>
        <begin position="10"/>
        <end position="198"/>
    </location>
</feature>
<dbReference type="InterPro" id="IPR005248">
    <property type="entry name" value="NadD/NMNAT"/>
</dbReference>
<evidence type="ECO:0000256" key="6">
    <source>
        <dbReference type="ARBA" id="ARBA00022840"/>
    </source>
</evidence>
<dbReference type="GO" id="GO:0009435">
    <property type="term" value="P:NAD+ biosynthetic process"/>
    <property type="evidence" value="ECO:0007669"/>
    <property type="project" value="UniProtKB-UniPathway"/>
</dbReference>
<dbReference type="NCBIfam" id="TIGR00482">
    <property type="entry name" value="nicotinate (nicotinamide) nucleotide adenylyltransferase"/>
    <property type="match status" value="1"/>
</dbReference>
<keyword evidence="5" id="KW-0547">Nucleotide-binding</keyword>
<dbReference type="SUPFAM" id="SSF52374">
    <property type="entry name" value="Nucleotidylyl transferase"/>
    <property type="match status" value="1"/>
</dbReference>
<dbReference type="Pfam" id="PF01467">
    <property type="entry name" value="CTP_transf_like"/>
    <property type="match status" value="1"/>
</dbReference>
<keyword evidence="7" id="KW-0520">NAD</keyword>
<keyword evidence="4" id="KW-0548">Nucleotidyltransferase</keyword>
<keyword evidence="2" id="KW-0662">Pyridine nucleotide biosynthesis</keyword>
<dbReference type="GO" id="GO:0070566">
    <property type="term" value="F:adenylyltransferase activity"/>
    <property type="evidence" value="ECO:0007669"/>
    <property type="project" value="UniProtKB-ARBA"/>
</dbReference>
<keyword evidence="6" id="KW-0067">ATP-binding</keyword>
<dbReference type="HAMAP" id="MF_00244">
    <property type="entry name" value="NaMN_adenylyltr"/>
    <property type="match status" value="1"/>
</dbReference>
<evidence type="ECO:0000256" key="3">
    <source>
        <dbReference type="ARBA" id="ARBA00022679"/>
    </source>
</evidence>
<evidence type="ECO:0000313" key="9">
    <source>
        <dbReference type="EMBL" id="SVA34429.1"/>
    </source>
</evidence>
<evidence type="ECO:0000256" key="1">
    <source>
        <dbReference type="ARBA" id="ARBA00004790"/>
    </source>
</evidence>
<dbReference type="Gene3D" id="3.40.50.620">
    <property type="entry name" value="HUPs"/>
    <property type="match status" value="1"/>
</dbReference>
<keyword evidence="3" id="KW-0808">Transferase</keyword>
<dbReference type="GO" id="GO:0005524">
    <property type="term" value="F:ATP binding"/>
    <property type="evidence" value="ECO:0007669"/>
    <property type="project" value="UniProtKB-KW"/>
</dbReference>
<dbReference type="PANTHER" id="PTHR39321">
    <property type="entry name" value="NICOTINATE-NUCLEOTIDE ADENYLYLTRANSFERASE-RELATED"/>
    <property type="match status" value="1"/>
</dbReference>
<dbReference type="PANTHER" id="PTHR39321:SF3">
    <property type="entry name" value="PHOSPHOPANTETHEINE ADENYLYLTRANSFERASE"/>
    <property type="match status" value="1"/>
</dbReference>
<accession>A0A381V218</accession>